<feature type="region of interest" description="Disordered" evidence="5">
    <location>
        <begin position="1757"/>
        <end position="1802"/>
    </location>
</feature>
<feature type="region of interest" description="Disordered" evidence="5">
    <location>
        <begin position="1"/>
        <end position="82"/>
    </location>
</feature>
<feature type="compositionally biased region" description="Polar residues" evidence="5">
    <location>
        <begin position="54"/>
        <end position="74"/>
    </location>
</feature>
<feature type="compositionally biased region" description="Low complexity" evidence="5">
    <location>
        <begin position="1568"/>
        <end position="1595"/>
    </location>
</feature>
<keyword evidence="3" id="KW-0677">Repeat</keyword>
<dbReference type="PANTHER" id="PTHR14514">
    <property type="entry name" value="PKA ANCHORING PROTEIN"/>
    <property type="match status" value="1"/>
</dbReference>
<feature type="compositionally biased region" description="Basic and acidic residues" evidence="5">
    <location>
        <begin position="1679"/>
        <end position="1692"/>
    </location>
</feature>
<evidence type="ECO:0000256" key="4">
    <source>
        <dbReference type="ARBA" id="ARBA00023136"/>
    </source>
</evidence>
<evidence type="ECO:0000313" key="6">
    <source>
        <dbReference type="Ensembl" id="ENSOMEP00000024778.1"/>
    </source>
</evidence>
<proteinExistence type="predicted"/>
<comment type="subcellular location">
    <subcellularLocation>
        <location evidence="1">Endomembrane system</location>
    </subcellularLocation>
</comment>
<feature type="compositionally biased region" description="Pro residues" evidence="5">
    <location>
        <begin position="2069"/>
        <end position="2081"/>
    </location>
</feature>
<evidence type="ECO:0000256" key="5">
    <source>
        <dbReference type="SAM" id="MobiDB-lite"/>
    </source>
</evidence>
<evidence type="ECO:0000313" key="7">
    <source>
        <dbReference type="Proteomes" id="UP000261560"/>
    </source>
</evidence>
<feature type="compositionally biased region" description="Low complexity" evidence="5">
    <location>
        <begin position="423"/>
        <end position="434"/>
    </location>
</feature>
<feature type="compositionally biased region" description="Low complexity" evidence="5">
    <location>
        <begin position="459"/>
        <end position="473"/>
    </location>
</feature>
<dbReference type="Gene3D" id="1.20.58.60">
    <property type="match status" value="2"/>
</dbReference>
<feature type="region of interest" description="Disordered" evidence="5">
    <location>
        <begin position="869"/>
        <end position="889"/>
    </location>
</feature>
<protein>
    <submittedName>
        <fullName evidence="6">A kinase (PRKA) anchor protein 6</fullName>
    </submittedName>
</protein>
<keyword evidence="7" id="KW-1185">Reference proteome</keyword>
<feature type="region of interest" description="Disordered" evidence="5">
    <location>
        <begin position="598"/>
        <end position="669"/>
    </location>
</feature>
<feature type="compositionally biased region" description="Low complexity" evidence="5">
    <location>
        <begin position="302"/>
        <end position="312"/>
    </location>
</feature>
<evidence type="ECO:0000256" key="2">
    <source>
        <dbReference type="ARBA" id="ARBA00022553"/>
    </source>
</evidence>
<feature type="region of interest" description="Disordered" evidence="5">
    <location>
        <begin position="1289"/>
        <end position="1394"/>
    </location>
</feature>
<dbReference type="GeneTree" id="ENSGT00810000125473"/>
<feature type="compositionally biased region" description="Polar residues" evidence="5">
    <location>
        <begin position="878"/>
        <end position="889"/>
    </location>
</feature>
<feature type="region of interest" description="Disordered" evidence="5">
    <location>
        <begin position="1893"/>
        <end position="1925"/>
    </location>
</feature>
<accession>A0A3B3D3W6</accession>
<feature type="region of interest" description="Disordered" evidence="5">
    <location>
        <begin position="1657"/>
        <end position="1708"/>
    </location>
</feature>
<keyword evidence="4" id="KW-0472">Membrane</keyword>
<reference evidence="6" key="1">
    <citation type="submission" date="2025-08" db="UniProtKB">
        <authorList>
            <consortium name="Ensembl"/>
        </authorList>
    </citation>
    <scope>IDENTIFICATION</scope>
</reference>
<dbReference type="PaxDb" id="30732-ENSOMEP00000024778"/>
<keyword evidence="2" id="KW-0597">Phosphoprotein</keyword>
<feature type="region of interest" description="Disordered" evidence="5">
    <location>
        <begin position="1944"/>
        <end position="1978"/>
    </location>
</feature>
<feature type="compositionally biased region" description="Polar residues" evidence="5">
    <location>
        <begin position="1"/>
        <end position="23"/>
    </location>
</feature>
<organism evidence="6 7">
    <name type="scientific">Oryzias melastigma</name>
    <name type="common">Marine medaka</name>
    <dbReference type="NCBI Taxonomy" id="30732"/>
    <lineage>
        <taxon>Eukaryota</taxon>
        <taxon>Metazoa</taxon>
        <taxon>Chordata</taxon>
        <taxon>Craniata</taxon>
        <taxon>Vertebrata</taxon>
        <taxon>Euteleostomi</taxon>
        <taxon>Actinopterygii</taxon>
        <taxon>Neopterygii</taxon>
        <taxon>Teleostei</taxon>
        <taxon>Neoteleostei</taxon>
        <taxon>Acanthomorphata</taxon>
        <taxon>Ovalentaria</taxon>
        <taxon>Atherinomorphae</taxon>
        <taxon>Beloniformes</taxon>
        <taxon>Adrianichthyidae</taxon>
        <taxon>Oryziinae</taxon>
        <taxon>Oryzias</taxon>
    </lineage>
</organism>
<feature type="region of interest" description="Disordered" evidence="5">
    <location>
        <begin position="1992"/>
        <end position="2022"/>
    </location>
</feature>
<feature type="compositionally biased region" description="Polar residues" evidence="5">
    <location>
        <begin position="1553"/>
        <end position="1563"/>
    </location>
</feature>
<feature type="region of interest" description="Disordered" evidence="5">
    <location>
        <begin position="1553"/>
        <end position="1602"/>
    </location>
</feature>
<sequence length="2244" mass="247661">MTTVALSPISPESPSPMLTSVTPTLDLGPSRSSSGTVGAPLTDLDQEGSLEKTLLTNSSRGTLTAGEPNNGQDFSRTKKPPPLHAGADWKVVLHLPEIEKWLRATSDRVTQLTHSASQDADNRHVDVHLMQLKDVCEDISDHVEQIHALLETEFSLKLLSYSVNIIVDIRTVQLLWHQLRVSVLVLKERLLQGLQDSNGNYTRQTDILQAFSQDQHQTRLDALTEVDDCGQLTIRCSQDYFSLDCGITAFELSVCSPSDEPEVCSVEPMPEDSHIQDSNQKPPVNEEGEGTDPPQPELPVLSASSNQNHSSSVLPTVQCGMPNQGESSKRILQGGSHNTDTSPTHPSLPKRAALLINQEAADSYGDAAKPLCDAQIHELSRSTPSLVEPPDRSKFWLELDSVYSQNVSQSCESLQMIERGSTRRSASSTQRARSGGCGHRRLPHRSSGVRPSKGPLAVQSSMSQEEGSSQIQQRQKEARLRSKGDSESSSPSPMKEQLLSSDTEASREESEPQLHPSKATVWIVKQRGEEAQVPASDRQHWYGSEEFLALPAQLHKTEMLTLKLESLTKSIPHSSGDGTQVDLQDVDDWELTELNTDWDVGESGDNLSGDDAPSPLQHPYRRKLVSRFSPTSSSDIAPSLDESLESGPFSDLQSDEDEGRRSGDPCLQRTAPLVDGRGCVALVQQLLEDIQSQNKDPDVWIKIEGFVQKLDGFISWLHEALGSTENWTQPRQDLESLKAYLDTHLSFKLSVDSHGALKLSIMEEGRALLGVLTSHHSALKDILHMVSSQWDQLQRQIRRQHGWMLRTLRCIQARLFYTNQSQEVLTPLWDSSANPRRSCSAEGQEMDLISSQFKVQRDALERMAIKLSSLQYPPPPNSRHNSQETRSTSLQEFESEYQELWDWLMDLDAMVTDSHHLLMSEDQRLHLFKSSHCDMMMMEGRRTGLLSRAAALRRTGATLPPNLHVRIHKLTQTWKQLEKVLSEHSGPRSFERKQTLNVNPLLAGGGGVPAEELPSVLSPLTTSLLEQLEARIKELKAWLRDTELLIFNSCQKQDQNVSEQLQSFKCLSSEIRARRRGVSSVLKLCQKLLLQSQAGPMAEVGPDAEQHQEALQLLSINLQRRWEAIVMQALQWQNRLRRKLGEQQVSGNFLEPGLLDLHHISPVTAGPVPPASDDSWEWDETDMTIGEADLHGAPEPDLTHDLPTRSHPPSDYSKNPDSAAPNSRAFPADNKKVYQVYSLHNVELYQQPQFPLPPSLLHQTKAGKRKHQVLLKSFSKDSSFSSIESLPDLLGGLMPSSPQQEAHGGGRRSGQSENSRRSDCESGIVSDTGDTETLTTNSESQGKEEDEGEEEEVRKDASLSTDRQRSETGVTENGWRVNRQRGNEEEKRRRNRKRGGNAVEILINGYGILTPPDSDSDLEGLDVGSSFIRSSAGRCLPSEAPGSPIHHQKSPVLSSLDSLLGLSVELFPSREALHRSASLESCLVSCYREEAEEGGSFSCIGDLQGGVATREPRSVENTYGGPSSGELSQRTLDLLKRLENIQNPLGAKMTRSVSDMTLRTSSSENRRLSASPRVRRSPVSGIQESSAATSLTELSSNEDCSLGSEDFNRVRTPQQLFLHPNMAANRDSYRSPNNNRGGDEADAASLSMVVNVSCTCTDEEEEDSDLLSSSTLTLTEEELGVRDEENRSEEKLSGASSGNDIDEEDEEEDMEGCYMLGFEYMKKELQSWIRSPRSCASSRTEAVLWDELQCGGMMSSALASSSLPKEQPSNPTAPKLMESRSKAEQAPTKARQEEEVKNGRSTARSFVSQFVDDVENGNVEPSALKGKDEDELLREESSVFIKKGECQQELYLQPPRASSTHMCLSPSCELLPFPSKRASSLVGQLRGELPCHSVCTSSPPSLSPVEDSRPHRGSHPSSDGGRKAITIQEKFKFSSIVTEEAKKEVRAKGSSLPPKKWASCCRHRSPPPHPVQDSKKENERDFVMEIIDMTAVALKRKENPTEEPDRSPTSRADPDQSPASAAQIREKVLELSHRPLHLRKGDFYSYLSLSSHDSDCGEVSQCAEDRSSTPPPYSVPAPAPPTTGQFTSTKRYNSAGSSAESSESPPPCLPFGAGGSRAVDQPEDPLSPGSCLPPSPDIRDEETLFPACTEEVYLGPPLCYSMLLSKRPSFLQRPGVDLVPRHCVFLSSASDCLQDPGYKFSSPPPLPPTSSGLEEEQRDEEQRDSTFVGCSLLLEPSVSGLSPS</sequence>
<evidence type="ECO:0000256" key="3">
    <source>
        <dbReference type="ARBA" id="ARBA00022737"/>
    </source>
</evidence>
<dbReference type="SMART" id="SM00150">
    <property type="entry name" value="SPEC"/>
    <property type="match status" value="2"/>
</dbReference>
<dbReference type="STRING" id="30732.ENSOMEP00000024778"/>
<feature type="compositionally biased region" description="Basic and acidic residues" evidence="5">
    <location>
        <begin position="1995"/>
        <end position="2014"/>
    </location>
</feature>
<feature type="compositionally biased region" description="Polar residues" evidence="5">
    <location>
        <begin position="335"/>
        <end position="345"/>
    </location>
</feature>
<feature type="region of interest" description="Disordered" evidence="5">
    <location>
        <begin position="2055"/>
        <end position="2138"/>
    </location>
</feature>
<feature type="region of interest" description="Disordered" evidence="5">
    <location>
        <begin position="1187"/>
        <end position="1227"/>
    </location>
</feature>
<feature type="compositionally biased region" description="Basic and acidic residues" evidence="5">
    <location>
        <begin position="1352"/>
        <end position="1366"/>
    </location>
</feature>
<feature type="region of interest" description="Disordered" evidence="5">
    <location>
        <begin position="414"/>
        <end position="519"/>
    </location>
</feature>
<feature type="region of interest" description="Disordered" evidence="5">
    <location>
        <begin position="1618"/>
        <end position="1644"/>
    </location>
</feature>
<feature type="region of interest" description="Disordered" evidence="5">
    <location>
        <begin position="260"/>
        <end position="348"/>
    </location>
</feature>
<dbReference type="InterPro" id="IPR018159">
    <property type="entry name" value="Spectrin/alpha-actinin"/>
</dbReference>
<feature type="compositionally biased region" description="Basic and acidic residues" evidence="5">
    <location>
        <begin position="474"/>
        <end position="486"/>
    </location>
</feature>
<reference evidence="6" key="2">
    <citation type="submission" date="2025-09" db="UniProtKB">
        <authorList>
            <consortium name="Ensembl"/>
        </authorList>
    </citation>
    <scope>IDENTIFICATION</scope>
</reference>
<dbReference type="Proteomes" id="UP000261560">
    <property type="component" value="Unplaced"/>
</dbReference>
<dbReference type="SUPFAM" id="SSF46966">
    <property type="entry name" value="Spectrin repeat"/>
    <property type="match status" value="3"/>
</dbReference>
<feature type="compositionally biased region" description="Polar residues" evidence="5">
    <location>
        <begin position="1331"/>
        <end position="1340"/>
    </location>
</feature>
<evidence type="ECO:0000256" key="1">
    <source>
        <dbReference type="ARBA" id="ARBA00004308"/>
    </source>
</evidence>
<feature type="region of interest" description="Disordered" evidence="5">
    <location>
        <begin position="2197"/>
        <end position="2226"/>
    </location>
</feature>
<name>A0A3B3D3W6_ORYME</name>
<feature type="compositionally biased region" description="Basic and acidic residues" evidence="5">
    <location>
        <begin position="1188"/>
        <end position="1204"/>
    </location>
</feature>
<feature type="compositionally biased region" description="Low complexity" evidence="5">
    <location>
        <begin position="2094"/>
        <end position="2103"/>
    </location>
</feature>
<dbReference type="PANTHER" id="PTHR14514:SF2">
    <property type="entry name" value="A-KINASE ANCHOR PROTEIN 6"/>
    <property type="match status" value="1"/>
</dbReference>
<dbReference type="Ensembl" id="ENSOMET00000008811.1">
    <property type="protein sequence ID" value="ENSOMEP00000024778.1"/>
    <property type="gene ID" value="ENSOMEG00000005617.1"/>
</dbReference>